<evidence type="ECO:0000313" key="3">
    <source>
        <dbReference type="Proteomes" id="UP001172673"/>
    </source>
</evidence>
<protein>
    <submittedName>
        <fullName evidence="2">Uncharacterized protein</fullName>
    </submittedName>
</protein>
<sequence length="237" mass="27358">MDKESQGRLAHRNELTALEDSGDWDEQEIPDSEKSFVLLRNVDENVESVPESSSSSIKPIIKDKASADFPLATYAARDRDNFINGAEKYGFDRKDIVEVEERCKESLKGRRMEADHLNRLRFLKDLTEKWGQHIDRGLSSCSSENILQNPLEEQKRRRLRYDAILTRGLQELVMEWRKMVARDLGVDMSETVADPVIKVKIPDTDDTWGFPVRKTAWRGVRRRCTIKASRTSFDARA</sequence>
<name>A0AA38X6N0_9EURO</name>
<evidence type="ECO:0000313" key="2">
    <source>
        <dbReference type="EMBL" id="KAJ9607776.1"/>
    </source>
</evidence>
<dbReference type="EMBL" id="JAPDRK010000011">
    <property type="protein sequence ID" value="KAJ9607776.1"/>
    <property type="molecule type" value="Genomic_DNA"/>
</dbReference>
<dbReference type="AlphaFoldDB" id="A0AA38X6N0"/>
<feature type="region of interest" description="Disordered" evidence="1">
    <location>
        <begin position="1"/>
        <end position="29"/>
    </location>
</feature>
<proteinExistence type="predicted"/>
<evidence type="ECO:0000256" key="1">
    <source>
        <dbReference type="SAM" id="MobiDB-lite"/>
    </source>
</evidence>
<reference evidence="2" key="1">
    <citation type="submission" date="2022-10" db="EMBL/GenBank/DDBJ databases">
        <title>Culturing micro-colonial fungi from biological soil crusts in the Mojave desert and describing Neophaeococcomyces mojavensis, and introducing the new genera and species Taxawa tesnikishii.</title>
        <authorList>
            <person name="Kurbessoian T."/>
            <person name="Stajich J.E."/>
        </authorList>
    </citation>
    <scope>NUCLEOTIDE SEQUENCE</scope>
    <source>
        <strain evidence="2">TK_41</strain>
    </source>
</reference>
<feature type="compositionally biased region" description="Basic and acidic residues" evidence="1">
    <location>
        <begin position="1"/>
        <end position="14"/>
    </location>
</feature>
<comment type="caution">
    <text evidence="2">The sequence shown here is derived from an EMBL/GenBank/DDBJ whole genome shotgun (WGS) entry which is preliminary data.</text>
</comment>
<feature type="compositionally biased region" description="Acidic residues" evidence="1">
    <location>
        <begin position="20"/>
        <end position="29"/>
    </location>
</feature>
<organism evidence="2 3">
    <name type="scientific">Cladophialophora chaetospira</name>
    <dbReference type="NCBI Taxonomy" id="386627"/>
    <lineage>
        <taxon>Eukaryota</taxon>
        <taxon>Fungi</taxon>
        <taxon>Dikarya</taxon>
        <taxon>Ascomycota</taxon>
        <taxon>Pezizomycotina</taxon>
        <taxon>Eurotiomycetes</taxon>
        <taxon>Chaetothyriomycetidae</taxon>
        <taxon>Chaetothyriales</taxon>
        <taxon>Herpotrichiellaceae</taxon>
        <taxon>Cladophialophora</taxon>
    </lineage>
</organism>
<keyword evidence="3" id="KW-1185">Reference proteome</keyword>
<dbReference type="Proteomes" id="UP001172673">
    <property type="component" value="Unassembled WGS sequence"/>
</dbReference>
<accession>A0AA38X6N0</accession>
<gene>
    <name evidence="2" type="ORF">H2200_007854</name>
</gene>